<proteinExistence type="inferred from homology"/>
<dbReference type="SUPFAM" id="SSF50993">
    <property type="entry name" value="Peptidase/esterase 'gauge' domain"/>
    <property type="match status" value="1"/>
</dbReference>
<comment type="caution">
    <text evidence="10">The sequence shown here is derived from an EMBL/GenBank/DDBJ whole genome shotgun (WGS) entry which is preliminary data.</text>
</comment>
<accession>A0AAE2CBN1</accession>
<dbReference type="EMBL" id="JACGWO010000010">
    <property type="protein sequence ID" value="KAK4416253.1"/>
    <property type="molecule type" value="Genomic_DNA"/>
</dbReference>
<dbReference type="PRINTS" id="PR00862">
    <property type="entry name" value="PROLIGOPTASE"/>
</dbReference>
<keyword evidence="4 6" id="KW-0720">Serine protease</keyword>
<keyword evidence="2 6" id="KW-0645">Protease</keyword>
<feature type="domain" description="Peptidase S9A N-terminal" evidence="9">
    <location>
        <begin position="70"/>
        <end position="503"/>
    </location>
</feature>
<dbReference type="Pfam" id="PF00326">
    <property type="entry name" value="Peptidase_S9"/>
    <property type="match status" value="1"/>
</dbReference>
<evidence type="ECO:0000256" key="3">
    <source>
        <dbReference type="ARBA" id="ARBA00022801"/>
    </source>
</evidence>
<dbReference type="GO" id="GO:0004252">
    <property type="term" value="F:serine-type endopeptidase activity"/>
    <property type="evidence" value="ECO:0007669"/>
    <property type="project" value="UniProtKB-UniRule"/>
</dbReference>
<evidence type="ECO:0000256" key="4">
    <source>
        <dbReference type="ARBA" id="ARBA00022825"/>
    </source>
</evidence>
<dbReference type="PANTHER" id="PTHR11757:SF19">
    <property type="entry name" value="PROLYL ENDOPEPTIDASE-LIKE"/>
    <property type="match status" value="1"/>
</dbReference>
<dbReference type="GO" id="GO:0006508">
    <property type="term" value="P:proteolysis"/>
    <property type="evidence" value="ECO:0007669"/>
    <property type="project" value="UniProtKB-KW"/>
</dbReference>
<dbReference type="SUPFAM" id="SSF53474">
    <property type="entry name" value="alpha/beta-Hydrolases"/>
    <property type="match status" value="1"/>
</dbReference>
<evidence type="ECO:0000259" key="9">
    <source>
        <dbReference type="Pfam" id="PF02897"/>
    </source>
</evidence>
<dbReference type="Gene3D" id="3.40.50.1820">
    <property type="entry name" value="alpha/beta hydrolase"/>
    <property type="match status" value="1"/>
</dbReference>
<evidence type="ECO:0000256" key="1">
    <source>
        <dbReference type="ARBA" id="ARBA00005228"/>
    </source>
</evidence>
<comment type="similarity">
    <text evidence="1 6">Belongs to the peptidase S9A family.</text>
</comment>
<keyword evidence="3 6" id="KW-0378">Hydrolase</keyword>
<evidence type="ECO:0000256" key="5">
    <source>
        <dbReference type="ARBA" id="ARBA00045448"/>
    </source>
</evidence>
<dbReference type="Proteomes" id="UP001293254">
    <property type="component" value="Unassembled WGS sequence"/>
</dbReference>
<dbReference type="InterPro" id="IPR023302">
    <property type="entry name" value="Pept_S9A_N"/>
</dbReference>
<dbReference type="InterPro" id="IPR051543">
    <property type="entry name" value="Serine_Peptidase_S9A"/>
</dbReference>
<gene>
    <name evidence="10" type="ORF">Salat_2450800</name>
</gene>
<evidence type="ECO:0000313" key="10">
    <source>
        <dbReference type="EMBL" id="KAK4416253.1"/>
    </source>
</evidence>
<evidence type="ECO:0000256" key="2">
    <source>
        <dbReference type="ARBA" id="ARBA00022670"/>
    </source>
</evidence>
<name>A0AAE2CBN1_9LAMI</name>
<feature type="domain" description="Peptidase S9 prolyl oligopeptidase catalytic" evidence="8">
    <location>
        <begin position="593"/>
        <end position="761"/>
    </location>
</feature>
<dbReference type="PANTHER" id="PTHR11757">
    <property type="entry name" value="PROTEASE FAMILY S9A OLIGOPEPTIDASE"/>
    <property type="match status" value="1"/>
</dbReference>
<keyword evidence="11" id="KW-1185">Reference proteome</keyword>
<dbReference type="Gene3D" id="2.130.10.120">
    <property type="entry name" value="Prolyl oligopeptidase, N-terminal domain"/>
    <property type="match status" value="1"/>
</dbReference>
<dbReference type="InterPro" id="IPR029058">
    <property type="entry name" value="AB_hydrolase_fold"/>
</dbReference>
<dbReference type="Pfam" id="PF02897">
    <property type="entry name" value="Peptidase_S9_N"/>
    <property type="match status" value="1"/>
</dbReference>
<evidence type="ECO:0000259" key="8">
    <source>
        <dbReference type="Pfam" id="PF00326"/>
    </source>
</evidence>
<reference evidence="10" key="2">
    <citation type="journal article" date="2024" name="Plant">
        <title>Genomic evolution and insights into agronomic trait innovations of Sesamum species.</title>
        <authorList>
            <person name="Miao H."/>
            <person name="Wang L."/>
            <person name="Qu L."/>
            <person name="Liu H."/>
            <person name="Sun Y."/>
            <person name="Le M."/>
            <person name="Wang Q."/>
            <person name="Wei S."/>
            <person name="Zheng Y."/>
            <person name="Lin W."/>
            <person name="Duan Y."/>
            <person name="Cao H."/>
            <person name="Xiong S."/>
            <person name="Wang X."/>
            <person name="Wei L."/>
            <person name="Li C."/>
            <person name="Ma Q."/>
            <person name="Ju M."/>
            <person name="Zhao R."/>
            <person name="Li G."/>
            <person name="Mu C."/>
            <person name="Tian Q."/>
            <person name="Mei H."/>
            <person name="Zhang T."/>
            <person name="Gao T."/>
            <person name="Zhang H."/>
        </authorList>
    </citation>
    <scope>NUCLEOTIDE SEQUENCE</scope>
    <source>
        <strain evidence="10">3651</strain>
    </source>
</reference>
<sequence>MPLNTAVYLGFNKLSSSFVSFRPLTTMRHLLTAVRRPILRHWAILQSANYKPQKPQPPPSPPSPPKPPKKPVSFCLHGESWEDEYNWMSQLNDRVAMRHMDVYMEQEEKYTEAVMYDTERLQSKLQAEMAPRLAPELSTPPLRWGPWLYYRRVEEGKQYPVLCRRLANVNEEFISNKSPSAGFDFTSGKKIEQRLLDYNLEAERFGGYAYEELSEVSPDHRYLAYTMYDKDNDYFKLSVRDLNFGSLCSKPQADRVSSIAWAKDGQALLYVVTDDKKRPFRLYCSMLGSNDEDVLILEEPQENVHLSIRHTKDFRYLTVNAFSTQSSKVFLINAADPLSGMTLVWECEANAHCIIEHHKEYLYLFTDAAVQGQTVDHHYLLRSPVASSSSPRKWENVFANDQDLIIEDVDFCDSHLLLIVREGRKYRLYSICLPLCNSTVGVHLKEVNPQNLPLPDHVSQILPGPNYDFYSSTMRFAITSPVMPDAVVDYDLTNGKWTIVQQQNLLYERTRVLYGSASSMSKNFSGNNAVDDRPWNDLAEYYACEEYDVPSYDGVLVPLTILYSRHRRKNGENPGLLHGHGAYGELLDKRWRSELKSLLDRGWVIAYADVRGGGGGGRKWHHDGRRTNKLNSVKDYISCAKFLIEREVVQDTKLAGWGYSAGGLLVASAINFCPDLFRAAVLKVPFLDPTHTLLMPILPLAPNDYEEFGYPGDIEDFRAIREYSPYDNIHKDALYPAILVTSSFNTRFGVWEAAKWVARVREYSIYDPSRPVLLNLTTDIVEENRYLQCKEAAMETAFLMKTVES</sequence>
<organism evidence="10 11">
    <name type="scientific">Sesamum alatum</name>
    <dbReference type="NCBI Taxonomy" id="300844"/>
    <lineage>
        <taxon>Eukaryota</taxon>
        <taxon>Viridiplantae</taxon>
        <taxon>Streptophyta</taxon>
        <taxon>Embryophyta</taxon>
        <taxon>Tracheophyta</taxon>
        <taxon>Spermatophyta</taxon>
        <taxon>Magnoliopsida</taxon>
        <taxon>eudicotyledons</taxon>
        <taxon>Gunneridae</taxon>
        <taxon>Pentapetalae</taxon>
        <taxon>asterids</taxon>
        <taxon>lamiids</taxon>
        <taxon>Lamiales</taxon>
        <taxon>Pedaliaceae</taxon>
        <taxon>Sesamum</taxon>
    </lineage>
</organism>
<evidence type="ECO:0000313" key="11">
    <source>
        <dbReference type="Proteomes" id="UP001293254"/>
    </source>
</evidence>
<dbReference type="InterPro" id="IPR001375">
    <property type="entry name" value="Peptidase_S9_cat"/>
</dbReference>
<feature type="region of interest" description="Disordered" evidence="7">
    <location>
        <begin position="50"/>
        <end position="73"/>
    </location>
</feature>
<feature type="compositionally biased region" description="Pro residues" evidence="7">
    <location>
        <begin position="54"/>
        <end position="66"/>
    </location>
</feature>
<evidence type="ECO:0000256" key="6">
    <source>
        <dbReference type="RuleBase" id="RU368024"/>
    </source>
</evidence>
<dbReference type="EC" id="3.4.21.-" evidence="6"/>
<evidence type="ECO:0000256" key="7">
    <source>
        <dbReference type="SAM" id="MobiDB-lite"/>
    </source>
</evidence>
<dbReference type="InterPro" id="IPR002470">
    <property type="entry name" value="Peptidase_S9A"/>
</dbReference>
<dbReference type="AlphaFoldDB" id="A0AAE2CBN1"/>
<comment type="function">
    <text evidence="5">Serine peptidase whose precise substrate specificity remains unclear. Does not cleave peptides after a arginine or lysine residue. Regulates trans-Golgi network morphology and sorting by regulating the membrane binding of the AP-1 complex. May play a role in the regulation of synaptic vesicle exocytosis.</text>
</comment>
<reference evidence="10" key="1">
    <citation type="submission" date="2020-06" db="EMBL/GenBank/DDBJ databases">
        <authorList>
            <person name="Li T."/>
            <person name="Hu X."/>
            <person name="Zhang T."/>
            <person name="Song X."/>
            <person name="Zhang H."/>
            <person name="Dai N."/>
            <person name="Sheng W."/>
            <person name="Hou X."/>
            <person name="Wei L."/>
        </authorList>
    </citation>
    <scope>NUCLEOTIDE SEQUENCE</scope>
    <source>
        <strain evidence="10">3651</strain>
        <tissue evidence="10">Leaf</tissue>
    </source>
</reference>
<protein>
    <recommendedName>
        <fullName evidence="6">Prolyl endopeptidase</fullName>
        <ecNumber evidence="6">3.4.21.-</ecNumber>
    </recommendedName>
</protein>